<dbReference type="Pfam" id="PF00078">
    <property type="entry name" value="RVT_1"/>
    <property type="match status" value="1"/>
</dbReference>
<dbReference type="InterPro" id="IPR043128">
    <property type="entry name" value="Rev_trsase/Diguanyl_cyclase"/>
</dbReference>
<reference evidence="2" key="1">
    <citation type="journal article" date="2020" name="Nat. Genet.">
        <title>Genomic diversifications of five Gossypium allopolyploid species and their impact on cotton improvement.</title>
        <authorList>
            <person name="Chen Z.J."/>
            <person name="Sreedasyam A."/>
            <person name="Ando A."/>
            <person name="Song Q."/>
            <person name="De Santiago L.M."/>
            <person name="Hulse-Kemp A.M."/>
            <person name="Ding M."/>
            <person name="Ye W."/>
            <person name="Kirkbride R.C."/>
            <person name="Jenkins J."/>
            <person name="Plott C."/>
            <person name="Lovell J."/>
            <person name="Lin Y.M."/>
            <person name="Vaughn R."/>
            <person name="Liu B."/>
            <person name="Simpson S."/>
            <person name="Scheffler B.E."/>
            <person name="Wen L."/>
            <person name="Saski C.A."/>
            <person name="Grover C.E."/>
            <person name="Hu G."/>
            <person name="Conover J.L."/>
            <person name="Carlson J.W."/>
            <person name="Shu S."/>
            <person name="Boston L.B."/>
            <person name="Williams M."/>
            <person name="Peterson D.G."/>
            <person name="McGee K."/>
            <person name="Jones D.C."/>
            <person name="Wendel J.F."/>
            <person name="Stelly D.M."/>
            <person name="Grimwood J."/>
            <person name="Schmutz J."/>
        </authorList>
    </citation>
    <scope>NUCLEOTIDE SEQUENCE [LARGE SCALE GENOMIC DNA]</scope>
    <source>
        <strain evidence="2">cv. TM-1</strain>
    </source>
</reference>
<gene>
    <name evidence="3" type="primary">LOC121228096</name>
</gene>
<dbReference type="InterPro" id="IPR043502">
    <property type="entry name" value="DNA/RNA_pol_sf"/>
</dbReference>
<feature type="domain" description="Reverse transcriptase" evidence="1">
    <location>
        <begin position="50"/>
        <end position="137"/>
    </location>
</feature>
<dbReference type="GeneID" id="121228096"/>
<sequence>MDWLVKPRVRLDCVTKRVVLRTNNDREVAVVGERRDYLSNVISALVAEKLVWKWCEEYLAYVSVYDSEGLLLGISEMPRYEHYEFLVMPFGLTNASAAFMDLMNRVFQPYLDQFIMVFIDDILIYSKAEDEHDEHLRVA</sequence>
<name>A0ABM3BJC8_GOSHI</name>
<dbReference type="InterPro" id="IPR000477">
    <property type="entry name" value="RT_dom"/>
</dbReference>
<dbReference type="PANTHER" id="PTHR24559">
    <property type="entry name" value="TRANSPOSON TY3-I GAG-POL POLYPROTEIN"/>
    <property type="match status" value="1"/>
</dbReference>
<organism evidence="2 3">
    <name type="scientific">Gossypium hirsutum</name>
    <name type="common">Upland cotton</name>
    <name type="synonym">Gossypium mexicanum</name>
    <dbReference type="NCBI Taxonomy" id="3635"/>
    <lineage>
        <taxon>Eukaryota</taxon>
        <taxon>Viridiplantae</taxon>
        <taxon>Streptophyta</taxon>
        <taxon>Embryophyta</taxon>
        <taxon>Tracheophyta</taxon>
        <taxon>Spermatophyta</taxon>
        <taxon>Magnoliopsida</taxon>
        <taxon>eudicotyledons</taxon>
        <taxon>Gunneridae</taxon>
        <taxon>Pentapetalae</taxon>
        <taxon>rosids</taxon>
        <taxon>malvids</taxon>
        <taxon>Malvales</taxon>
        <taxon>Malvaceae</taxon>
        <taxon>Malvoideae</taxon>
        <taxon>Gossypium</taxon>
    </lineage>
</organism>
<accession>A0ABM3BJC8</accession>
<dbReference type="Proteomes" id="UP000818029">
    <property type="component" value="Chromosome A04"/>
</dbReference>
<dbReference type="PANTHER" id="PTHR24559:SF444">
    <property type="entry name" value="REVERSE TRANSCRIPTASE DOMAIN-CONTAINING PROTEIN"/>
    <property type="match status" value="1"/>
</dbReference>
<keyword evidence="2" id="KW-1185">Reference proteome</keyword>
<evidence type="ECO:0000259" key="1">
    <source>
        <dbReference type="Pfam" id="PF00078"/>
    </source>
</evidence>
<protein>
    <recommendedName>
        <fullName evidence="1">Reverse transcriptase domain-containing protein</fullName>
    </recommendedName>
</protein>
<dbReference type="Gene3D" id="3.30.70.270">
    <property type="match status" value="1"/>
</dbReference>
<proteinExistence type="predicted"/>
<dbReference type="SUPFAM" id="SSF56672">
    <property type="entry name" value="DNA/RNA polymerases"/>
    <property type="match status" value="1"/>
</dbReference>
<evidence type="ECO:0000313" key="2">
    <source>
        <dbReference type="Proteomes" id="UP000818029"/>
    </source>
</evidence>
<dbReference type="RefSeq" id="XP_040967169.1">
    <property type="nucleotide sequence ID" value="XM_041111235.1"/>
</dbReference>
<reference evidence="3" key="2">
    <citation type="submission" date="2025-08" db="UniProtKB">
        <authorList>
            <consortium name="RefSeq"/>
        </authorList>
    </citation>
    <scope>IDENTIFICATION</scope>
</reference>
<evidence type="ECO:0000313" key="3">
    <source>
        <dbReference type="RefSeq" id="XP_040967169.1"/>
    </source>
</evidence>
<dbReference type="InterPro" id="IPR053134">
    <property type="entry name" value="RNA-dir_DNA_polymerase"/>
</dbReference>